<dbReference type="PANTHER" id="PTHR34219">
    <property type="entry name" value="IRON-REGULATED INNER MEMBRANE PROTEIN-RELATED"/>
    <property type="match status" value="1"/>
</dbReference>
<dbReference type="EMBL" id="CP001699">
    <property type="protein sequence ID" value="ACU57713.1"/>
    <property type="molecule type" value="Genomic_DNA"/>
</dbReference>
<organism evidence="2 3">
    <name type="scientific">Chitinophaga pinensis (strain ATCC 43595 / DSM 2588 / LMG 13176 / NBRC 15968 / NCIMB 11800 / UQM 2034)</name>
    <dbReference type="NCBI Taxonomy" id="485918"/>
    <lineage>
        <taxon>Bacteria</taxon>
        <taxon>Pseudomonadati</taxon>
        <taxon>Bacteroidota</taxon>
        <taxon>Chitinophagia</taxon>
        <taxon>Chitinophagales</taxon>
        <taxon>Chitinophagaceae</taxon>
        <taxon>Chitinophaga</taxon>
    </lineage>
</organism>
<evidence type="ECO:0000313" key="2">
    <source>
        <dbReference type="EMBL" id="ACU57713.1"/>
    </source>
</evidence>
<reference evidence="2 3" key="2">
    <citation type="journal article" date="2010" name="Stand. Genomic Sci.">
        <title>Complete genome sequence of Chitinophaga pinensis type strain (UQM 2034).</title>
        <authorList>
            <person name="Glavina Del Rio T."/>
            <person name="Abt B."/>
            <person name="Spring S."/>
            <person name="Lapidus A."/>
            <person name="Nolan M."/>
            <person name="Tice H."/>
            <person name="Copeland A."/>
            <person name="Cheng J.F."/>
            <person name="Chen F."/>
            <person name="Bruce D."/>
            <person name="Goodwin L."/>
            <person name="Pitluck S."/>
            <person name="Ivanova N."/>
            <person name="Mavromatis K."/>
            <person name="Mikhailova N."/>
            <person name="Pati A."/>
            <person name="Chen A."/>
            <person name="Palaniappan K."/>
            <person name="Land M."/>
            <person name="Hauser L."/>
            <person name="Chang Y.J."/>
            <person name="Jeffries C.D."/>
            <person name="Chain P."/>
            <person name="Saunders E."/>
            <person name="Detter J.C."/>
            <person name="Brettin T."/>
            <person name="Rohde M."/>
            <person name="Goker M."/>
            <person name="Bristow J."/>
            <person name="Eisen J.A."/>
            <person name="Markowitz V."/>
            <person name="Hugenholtz P."/>
            <person name="Kyrpides N.C."/>
            <person name="Klenk H.P."/>
            <person name="Lucas S."/>
        </authorList>
    </citation>
    <scope>NUCLEOTIDE SEQUENCE [LARGE SCALE GENOMIC DNA]</scope>
    <source>
        <strain evidence="3">ATCC 43595 / DSM 2588 / LMG 13176 / NBRC 15968 / NCIMB 11800 / UQM 2034</strain>
    </source>
</reference>
<dbReference type="Pfam" id="PF03929">
    <property type="entry name" value="PepSY_TM"/>
    <property type="match status" value="1"/>
</dbReference>
<dbReference type="AlphaFoldDB" id="A0A979FYZ6"/>
<name>A0A979FYZ6_CHIPD</name>
<dbReference type="KEGG" id="cpi:Cpin_0213"/>
<keyword evidence="1" id="KW-1133">Transmembrane helix</keyword>
<proteinExistence type="predicted"/>
<feature type="transmembrane region" description="Helical" evidence="1">
    <location>
        <begin position="143"/>
        <end position="164"/>
    </location>
</feature>
<feature type="transmembrane region" description="Helical" evidence="1">
    <location>
        <begin position="185"/>
        <end position="211"/>
    </location>
</feature>
<dbReference type="Proteomes" id="UP000002215">
    <property type="component" value="Chromosome"/>
</dbReference>
<keyword evidence="1" id="KW-0472">Membrane</keyword>
<keyword evidence="1" id="KW-0812">Transmembrane</keyword>
<evidence type="ECO:0000313" key="3">
    <source>
        <dbReference type="Proteomes" id="UP000002215"/>
    </source>
</evidence>
<protein>
    <submittedName>
        <fullName evidence="2">PepSY-associated TM helix domain protein</fullName>
    </submittedName>
</protein>
<dbReference type="PANTHER" id="PTHR34219:SF3">
    <property type="entry name" value="BLL7967 PROTEIN"/>
    <property type="match status" value="1"/>
</dbReference>
<feature type="transmembrane region" description="Helical" evidence="1">
    <location>
        <begin position="338"/>
        <end position="359"/>
    </location>
</feature>
<sequence>MKKIFGWLHLWLGIGSGLVVLVVAGTGSLLVFEEELEHAFRSSFFYVDAPANTSRQPLDNLTAYVLRENPKYKVLTIGIEPEANRSIVYLLVKGKPKEIKNQLYVAVNPYSGQIISSVAGNKRFFSVVLQLHRYLCMGETGKIITGISCSIFTILILTGLILWWPKRNNRKQRFRVKWNASFKRLNWDIHAVFGFYVHIILFVIAITGLVWSYKWANSLLYLAFDGNTKQQKIVAPTSRAVENTGIAYLDRIVATTNEKLPYEGKITIRFADSDTLAVSAAKENRSRHDNVSDFLYFEAGTAKLLKVRLYDNESAGTIARRWVYPIHTGSLYGVPTKILALIAALVAFTLPISGFLIWMGRKKKKPTAKAKKKLPINKTVNSRVQIQS</sequence>
<reference evidence="3" key="1">
    <citation type="submission" date="2009-08" db="EMBL/GenBank/DDBJ databases">
        <title>The complete genome of Chitinophaga pinensis DSM 2588.</title>
        <authorList>
            <consortium name="US DOE Joint Genome Institute (JGI-PGF)"/>
            <person name="Lucas S."/>
            <person name="Copeland A."/>
            <person name="Lapidus A."/>
            <person name="Glavina del Rio T."/>
            <person name="Dalin E."/>
            <person name="Tice H."/>
            <person name="Bruce D."/>
            <person name="Goodwin L."/>
            <person name="Pitluck S."/>
            <person name="Kyrpides N."/>
            <person name="Mavromatis K."/>
            <person name="Ivanova N."/>
            <person name="Mikhailova N."/>
            <person name="Sims D."/>
            <person name="Meinche L."/>
            <person name="Brettin T."/>
            <person name="Detter J.C."/>
            <person name="Han C."/>
            <person name="Larimer F."/>
            <person name="Land M."/>
            <person name="Hauser L."/>
            <person name="Markowitz V."/>
            <person name="Cheng J.-F."/>
            <person name="Hugenholtz P."/>
            <person name="Woyke T."/>
            <person name="Wu D."/>
            <person name="Spring S."/>
            <person name="Klenk H.-P."/>
            <person name="Eisen J.A."/>
        </authorList>
    </citation>
    <scope>NUCLEOTIDE SEQUENCE [LARGE SCALE GENOMIC DNA]</scope>
    <source>
        <strain evidence="3">ATCC 43595 / DSM 2588 / LMG 13176 / NBRC 15968 / NCIMB 11800 / UQM 2034</strain>
    </source>
</reference>
<dbReference type="OrthoDB" id="111691at2"/>
<evidence type="ECO:0000256" key="1">
    <source>
        <dbReference type="SAM" id="Phobius"/>
    </source>
</evidence>
<gene>
    <name evidence="2" type="ordered locus">Cpin_0213</name>
</gene>
<feature type="transmembrane region" description="Helical" evidence="1">
    <location>
        <begin position="7"/>
        <end position="32"/>
    </location>
</feature>
<dbReference type="InterPro" id="IPR005625">
    <property type="entry name" value="PepSY-ass_TM"/>
</dbReference>
<dbReference type="RefSeq" id="WP_012787889.1">
    <property type="nucleotide sequence ID" value="NC_013132.1"/>
</dbReference>
<accession>A0A979FYZ6</accession>